<gene>
    <name evidence="1" type="ORF">EB796_023724</name>
</gene>
<comment type="caution">
    <text evidence="1">The sequence shown here is derived from an EMBL/GenBank/DDBJ whole genome shotgun (WGS) entry which is preliminary data.</text>
</comment>
<sequence length="199" mass="22684">MAFLIDESQKKTTKKDWLDLAQFLKEHHLVCQLNAGTSLGAIKVNNVLPWETVDADILLHPDNITAFEKLESTITQNGYRYNTVKFGYYHIHTAHWTVEVFADSLQTPASAGVTPTRIEFDGQLLETVINPGLFGRNMYGSEMYQHAQHWRGMKADRSNIWEYFHNAQKKFSQCPEPGHHACLDQFEADGNLEFAKPSA</sequence>
<proteinExistence type="predicted"/>
<name>A0A7J7IX32_BUGNE</name>
<evidence type="ECO:0000313" key="2">
    <source>
        <dbReference type="Proteomes" id="UP000593567"/>
    </source>
</evidence>
<reference evidence="1" key="1">
    <citation type="submission" date="2020-06" db="EMBL/GenBank/DDBJ databases">
        <title>Draft genome of Bugula neritina, a colonial animal packing powerful symbionts and potential medicines.</title>
        <authorList>
            <person name="Rayko M."/>
        </authorList>
    </citation>
    <scope>NUCLEOTIDE SEQUENCE [LARGE SCALE GENOMIC DNA]</scope>
    <source>
        <strain evidence="1">Kwan_BN1</strain>
    </source>
</reference>
<dbReference type="InterPro" id="IPR052613">
    <property type="entry name" value="LicD_transferase"/>
</dbReference>
<evidence type="ECO:0000313" key="1">
    <source>
        <dbReference type="EMBL" id="KAF6017964.1"/>
    </source>
</evidence>
<organism evidence="1 2">
    <name type="scientific">Bugula neritina</name>
    <name type="common">Brown bryozoan</name>
    <name type="synonym">Sertularia neritina</name>
    <dbReference type="NCBI Taxonomy" id="10212"/>
    <lineage>
        <taxon>Eukaryota</taxon>
        <taxon>Metazoa</taxon>
        <taxon>Spiralia</taxon>
        <taxon>Lophotrochozoa</taxon>
        <taxon>Bryozoa</taxon>
        <taxon>Gymnolaemata</taxon>
        <taxon>Cheilostomatida</taxon>
        <taxon>Flustrina</taxon>
        <taxon>Buguloidea</taxon>
        <taxon>Bugulidae</taxon>
        <taxon>Bugula</taxon>
    </lineage>
</organism>
<dbReference type="EMBL" id="VXIV02003349">
    <property type="protein sequence ID" value="KAF6017964.1"/>
    <property type="molecule type" value="Genomic_DNA"/>
</dbReference>
<accession>A0A7J7IX32</accession>
<dbReference type="Proteomes" id="UP000593567">
    <property type="component" value="Unassembled WGS sequence"/>
</dbReference>
<keyword evidence="2" id="KW-1185">Reference proteome</keyword>
<dbReference type="OrthoDB" id="6358690at2759"/>
<dbReference type="PANTHER" id="PTHR13627">
    <property type="entry name" value="FUKUTIN RELATED PROTEIN"/>
    <property type="match status" value="1"/>
</dbReference>
<dbReference type="AlphaFoldDB" id="A0A7J7IX32"/>
<protein>
    <submittedName>
        <fullName evidence="1">Uncharacterized protein</fullName>
    </submittedName>
</protein>
<dbReference type="PANTHER" id="PTHR13627:SF34">
    <property type="entry name" value="RIBITOL-5-PHOSPHATE TRANSFERASE"/>
    <property type="match status" value="1"/>
</dbReference>